<reference evidence="6 7" key="1">
    <citation type="journal article" date="2023" name="PLoS ONE">
        <title>Complete genome assembly of Hawai'i environmental nontuberculous mycobacteria reveals unexpected co-isolation with methylobacteria.</title>
        <authorList>
            <person name="Hendrix J."/>
            <person name="Epperson L.E."/>
            <person name="Tong E.I."/>
            <person name="Chan Y.L."/>
            <person name="Hasan N.A."/>
            <person name="Dawrs S.N."/>
            <person name="Norton G.J."/>
            <person name="Virdi R."/>
            <person name="Crooks J.L."/>
            <person name="Chan E.D."/>
            <person name="Honda J.R."/>
            <person name="Strong M."/>
        </authorList>
    </citation>
    <scope>NUCLEOTIDE SEQUENCE [LARGE SCALE GENOMIC DNA]</scope>
    <source>
        <strain evidence="6 7">NJH_HI04-1</strain>
    </source>
</reference>
<name>A0ABV0A2E7_9HYPH</name>
<organism evidence="6 7">
    <name type="scientific">Methylobacterium ajmalii</name>
    <dbReference type="NCBI Taxonomy" id="2738439"/>
    <lineage>
        <taxon>Bacteria</taxon>
        <taxon>Pseudomonadati</taxon>
        <taxon>Pseudomonadota</taxon>
        <taxon>Alphaproteobacteria</taxon>
        <taxon>Hyphomicrobiales</taxon>
        <taxon>Methylobacteriaceae</taxon>
        <taxon>Methylobacterium</taxon>
    </lineage>
</organism>
<dbReference type="GO" id="GO:0005524">
    <property type="term" value="F:ATP binding"/>
    <property type="evidence" value="ECO:0007669"/>
    <property type="project" value="UniProtKB-KW"/>
</dbReference>
<dbReference type="Pfam" id="PF00005">
    <property type="entry name" value="ABC_tran"/>
    <property type="match status" value="1"/>
</dbReference>
<accession>A0ABV0A2E7</accession>
<dbReference type="SMART" id="SM00382">
    <property type="entry name" value="AAA"/>
    <property type="match status" value="1"/>
</dbReference>
<dbReference type="InterPro" id="IPR003593">
    <property type="entry name" value="AAA+_ATPase"/>
</dbReference>
<evidence type="ECO:0000313" key="6">
    <source>
        <dbReference type="EMBL" id="MEN3237988.1"/>
    </source>
</evidence>
<evidence type="ECO:0000256" key="3">
    <source>
        <dbReference type="ARBA" id="ARBA00022741"/>
    </source>
</evidence>
<comment type="caution">
    <text evidence="6">The sequence shown here is derived from an EMBL/GenBank/DDBJ whole genome shotgun (WGS) entry which is preliminary data.</text>
</comment>
<dbReference type="InterPro" id="IPR003439">
    <property type="entry name" value="ABC_transporter-like_ATP-bd"/>
</dbReference>
<proteinExistence type="inferred from homology"/>
<gene>
    <name evidence="6" type="ORF">PUR29_31470</name>
</gene>
<dbReference type="InterPro" id="IPR017871">
    <property type="entry name" value="ABC_transporter-like_CS"/>
</dbReference>
<feature type="domain" description="ABC transporter" evidence="5">
    <location>
        <begin position="9"/>
        <end position="251"/>
    </location>
</feature>
<sequence>MPDRPADPLVIDRVSLEMGLPSRWRARRMRILDDVDLTLAPGEIVGLVGESGSGKTTLGLTLVGRHSPTRGAIRLGGAPLAPGTPTQRRLQMVFQDPLGSFNPRRRVGDAVRLALDVHRIGLPSAREDIVAALFAQVGLASEHAVRFPHALSGGQLQRVAMARALATRPDFIVADEPVSKLDVSVRAQILNLVRRTNAETGVGLLFITHDLAAAQFLCHRIAVMYLGRIVEVGTPEVVLGRPRHPYTARLVAGAAYDGAAGTDPRLGPREACFYAPACRRRQPGCFEARPPLDETGLACFHPEGILPGAASAERTLPKGHRDAVTARA</sequence>
<keyword evidence="3" id="KW-0547">Nucleotide-binding</keyword>
<dbReference type="SUPFAM" id="SSF52540">
    <property type="entry name" value="P-loop containing nucleoside triphosphate hydrolases"/>
    <property type="match status" value="1"/>
</dbReference>
<evidence type="ECO:0000259" key="5">
    <source>
        <dbReference type="PROSITE" id="PS50893"/>
    </source>
</evidence>
<dbReference type="InterPro" id="IPR027417">
    <property type="entry name" value="P-loop_NTPase"/>
</dbReference>
<dbReference type="PANTHER" id="PTHR43776:SF7">
    <property type="entry name" value="D,D-DIPEPTIDE TRANSPORT ATP-BINDING PROTEIN DDPF-RELATED"/>
    <property type="match status" value="1"/>
</dbReference>
<dbReference type="RefSeq" id="WP_082743004.1">
    <property type="nucleotide sequence ID" value="NZ_JAQYXP010000004.1"/>
</dbReference>
<dbReference type="EMBL" id="JAQYXP010000004">
    <property type="protein sequence ID" value="MEN3237988.1"/>
    <property type="molecule type" value="Genomic_DNA"/>
</dbReference>
<evidence type="ECO:0000256" key="1">
    <source>
        <dbReference type="ARBA" id="ARBA00005417"/>
    </source>
</evidence>
<protein>
    <submittedName>
        <fullName evidence="6">ABC transporter ATP-binding protein</fullName>
    </submittedName>
</protein>
<evidence type="ECO:0000256" key="2">
    <source>
        <dbReference type="ARBA" id="ARBA00022448"/>
    </source>
</evidence>
<keyword evidence="7" id="KW-1185">Reference proteome</keyword>
<keyword evidence="2" id="KW-0813">Transport</keyword>
<evidence type="ECO:0000256" key="4">
    <source>
        <dbReference type="ARBA" id="ARBA00022840"/>
    </source>
</evidence>
<evidence type="ECO:0000313" key="7">
    <source>
        <dbReference type="Proteomes" id="UP001407347"/>
    </source>
</evidence>
<dbReference type="Gene3D" id="3.40.50.300">
    <property type="entry name" value="P-loop containing nucleotide triphosphate hydrolases"/>
    <property type="match status" value="1"/>
</dbReference>
<dbReference type="Proteomes" id="UP001407347">
    <property type="component" value="Unassembled WGS sequence"/>
</dbReference>
<dbReference type="InterPro" id="IPR050319">
    <property type="entry name" value="ABC_transp_ATP-bind"/>
</dbReference>
<dbReference type="PROSITE" id="PS50893">
    <property type="entry name" value="ABC_TRANSPORTER_2"/>
    <property type="match status" value="1"/>
</dbReference>
<comment type="similarity">
    <text evidence="1">Belongs to the ABC transporter superfamily.</text>
</comment>
<dbReference type="PROSITE" id="PS00211">
    <property type="entry name" value="ABC_TRANSPORTER_1"/>
    <property type="match status" value="1"/>
</dbReference>
<dbReference type="CDD" id="cd03257">
    <property type="entry name" value="ABC_NikE_OppD_transporters"/>
    <property type="match status" value="1"/>
</dbReference>
<keyword evidence="4 6" id="KW-0067">ATP-binding</keyword>
<dbReference type="PANTHER" id="PTHR43776">
    <property type="entry name" value="TRANSPORT ATP-BINDING PROTEIN"/>
    <property type="match status" value="1"/>
</dbReference>